<organism evidence="1 2">
    <name type="scientific">Nephila pilipes</name>
    <name type="common">Giant wood spider</name>
    <name type="synonym">Nephila maculata</name>
    <dbReference type="NCBI Taxonomy" id="299642"/>
    <lineage>
        <taxon>Eukaryota</taxon>
        <taxon>Metazoa</taxon>
        <taxon>Ecdysozoa</taxon>
        <taxon>Arthropoda</taxon>
        <taxon>Chelicerata</taxon>
        <taxon>Arachnida</taxon>
        <taxon>Araneae</taxon>
        <taxon>Araneomorphae</taxon>
        <taxon>Entelegynae</taxon>
        <taxon>Araneoidea</taxon>
        <taxon>Nephilidae</taxon>
        <taxon>Nephila</taxon>
    </lineage>
</organism>
<keyword evidence="2" id="KW-1185">Reference proteome</keyword>
<name>A0A8X6TYV3_NEPPI</name>
<evidence type="ECO:0000313" key="1">
    <source>
        <dbReference type="EMBL" id="GFT72066.1"/>
    </source>
</evidence>
<dbReference type="Proteomes" id="UP000887013">
    <property type="component" value="Unassembled WGS sequence"/>
</dbReference>
<evidence type="ECO:0000313" key="2">
    <source>
        <dbReference type="Proteomes" id="UP000887013"/>
    </source>
</evidence>
<proteinExistence type="predicted"/>
<reference evidence="1" key="1">
    <citation type="submission" date="2020-08" db="EMBL/GenBank/DDBJ databases">
        <title>Multicomponent nature underlies the extraordinary mechanical properties of spider dragline silk.</title>
        <authorList>
            <person name="Kono N."/>
            <person name="Nakamura H."/>
            <person name="Mori M."/>
            <person name="Yoshida Y."/>
            <person name="Ohtoshi R."/>
            <person name="Malay A.D."/>
            <person name="Moran D.A.P."/>
            <person name="Tomita M."/>
            <person name="Numata K."/>
            <person name="Arakawa K."/>
        </authorList>
    </citation>
    <scope>NUCLEOTIDE SEQUENCE</scope>
</reference>
<gene>
    <name evidence="1" type="ORF">NPIL_39951</name>
</gene>
<dbReference type="AlphaFoldDB" id="A0A8X6TYV3"/>
<protein>
    <submittedName>
        <fullName evidence="1">Uncharacterized protein</fullName>
    </submittedName>
</protein>
<accession>A0A8X6TYV3</accession>
<comment type="caution">
    <text evidence="1">The sequence shown here is derived from an EMBL/GenBank/DDBJ whole genome shotgun (WGS) entry which is preliminary data.</text>
</comment>
<sequence length="154" mass="17234">MFNSSPTLNKQSYGPTPPTIPCSLYTLISGFDIKVTSTPQSVTSHSLQNNDILTVLCHNQHNLHPTGSTFCRTGLLVAKLADTIHSIDILTQTRILMPTSYKWQQHVVEMRLLHYRICGGRNKLMPIGTSFVQRQCIDCLLKGDSSRCESDVEE</sequence>
<dbReference type="EMBL" id="BMAW01116776">
    <property type="protein sequence ID" value="GFT72066.1"/>
    <property type="molecule type" value="Genomic_DNA"/>
</dbReference>